<dbReference type="InterPro" id="IPR017739">
    <property type="entry name" value="T6SS-assoc_VCA0119"/>
</dbReference>
<protein>
    <submittedName>
        <fullName evidence="2">Type VI secretion-associated protein</fullName>
    </submittedName>
</protein>
<evidence type="ECO:0000313" key="3">
    <source>
        <dbReference type="Proteomes" id="UP000501237"/>
    </source>
</evidence>
<evidence type="ECO:0000313" key="2">
    <source>
        <dbReference type="EMBL" id="BCA26576.1"/>
    </source>
</evidence>
<dbReference type="EMBL" id="AP022642">
    <property type="protein sequence ID" value="BCA26576.1"/>
    <property type="molecule type" value="Genomic_DNA"/>
</dbReference>
<feature type="domain" description="ImpA N-terminal" evidence="1">
    <location>
        <begin position="17"/>
        <end position="127"/>
    </location>
</feature>
<name>A0A679G7N3_9GAMM</name>
<dbReference type="AlphaFoldDB" id="A0A679G7N3"/>
<dbReference type="PANTHER" id="PTHR37024">
    <property type="entry name" value="TYPE VI SECRETION SYSTEM DUF2094 AND IMPA-RELATED DOMAIN PROTEIN"/>
    <property type="match status" value="1"/>
</dbReference>
<gene>
    <name evidence="2" type="ORF">PtoMrB4_05530</name>
</gene>
<dbReference type="RefSeq" id="WP_172432450.1">
    <property type="nucleotide sequence ID" value="NZ_AP022642.1"/>
</dbReference>
<evidence type="ECO:0000259" key="1">
    <source>
        <dbReference type="Pfam" id="PF06812"/>
    </source>
</evidence>
<dbReference type="Proteomes" id="UP000501237">
    <property type="component" value="Chromosome"/>
</dbReference>
<accession>A0A679G7N3</accession>
<organism evidence="2 3">
    <name type="scientific">Metapseudomonas otitidis</name>
    <dbReference type="NCBI Taxonomy" id="319939"/>
    <lineage>
        <taxon>Bacteria</taxon>
        <taxon>Pseudomonadati</taxon>
        <taxon>Pseudomonadota</taxon>
        <taxon>Gammaproteobacteria</taxon>
        <taxon>Pseudomonadales</taxon>
        <taxon>Pseudomonadaceae</taxon>
        <taxon>Metapseudomonas</taxon>
    </lineage>
</organism>
<dbReference type="NCBIfam" id="TIGR03362">
    <property type="entry name" value="VI_chp_7"/>
    <property type="match status" value="1"/>
</dbReference>
<dbReference type="GeneID" id="57395763"/>
<dbReference type="Pfam" id="PF06812">
    <property type="entry name" value="ImpA_N"/>
    <property type="match status" value="1"/>
</dbReference>
<dbReference type="PANTHER" id="PTHR37024:SF5">
    <property type="entry name" value="IMPA N-TERMINAL DOMAIN-CONTAINING PROTEIN"/>
    <property type="match status" value="1"/>
</dbReference>
<proteinExistence type="predicted"/>
<dbReference type="Pfam" id="PF16989">
    <property type="entry name" value="T6SS_VasJ"/>
    <property type="match status" value="1"/>
</dbReference>
<dbReference type="KEGG" id="poj:PtoMrB4_05530"/>
<dbReference type="InterPro" id="IPR010657">
    <property type="entry name" value="ImpA_N"/>
</dbReference>
<reference evidence="2 3" key="1">
    <citation type="journal article" date="2020" name="Microbiol. Resour. Announc.">
        <title>Complete genome sequence of Pseudomonas otitidis strain MrB4, isolated from Lake Biwa in Japan.</title>
        <authorList>
            <person name="Miyazaki K."/>
            <person name="Hase E."/>
            <person name="Maruya T."/>
        </authorList>
    </citation>
    <scope>NUCLEOTIDE SEQUENCE [LARGE SCALE GENOMIC DNA]</scope>
    <source>
        <strain evidence="2 3">MrB4</strain>
    </source>
</reference>
<sequence length="518" mass="58277">MSYSGKLAVHYQELAAKPVSAESFAGEDVRYSPEFEALENELGKAASLHTSAPIDWQMIREQSEALLRAQSKDLRAAAWLTWALYQCESFQGLHAGLALLLHLCEERWDDLHPRKSRTRAAALAWLATRLEPAFDEAVPIKEQLPLFRDLASALARLDQCLSQRLEADAPLLLPLCRRLNERVNQAAKGQPENNAVSATVAQVKQVASQLLSSPSAVGSERDAQKNLRALQDAARPLNTWWLRQNTTDIRALRLNRTLLWLAIDSLPERNAEQITPLRNLPKDKLENYRDRLAKGEYADLLAELEGSIARAPFWLDGQHMAWECLQGLGAEAAMLEVELQCALFLHRLPGIVELRFHDGSPFADPAARSWISAHVLPHLQTVDAAPTPTSGHDAPAWEQALQEALAILRKDGLKAATQHLKHGLQSAHGGRQRFFWQLAMARLCYHAKKYELARIQLENLDQDLQDSGLHAWEPDLVLQVLNLLHSCCELLPQNHSVRERKDEVHRRLCHLDLEVVLD</sequence>